<dbReference type="EMBL" id="SRPW01000624">
    <property type="protein sequence ID" value="KAG6013241.1"/>
    <property type="molecule type" value="Genomic_DNA"/>
</dbReference>
<gene>
    <name evidence="2" type="ORF">E4U43_007420</name>
</gene>
<protein>
    <submittedName>
        <fullName evidence="2">Uncharacterized protein</fullName>
    </submittedName>
</protein>
<feature type="region of interest" description="Disordered" evidence="1">
    <location>
        <begin position="30"/>
        <end position="67"/>
    </location>
</feature>
<sequence>MNTLQRRAAGSAFRPPTWYRKLLSCLDSPQPNDIANKDSASDVASRKRLNNSKGIDASAEEETRLDVLNKKPESVQWTEYGPQRYCQQGGCSEDSEDNWRLNHSSCREISLKRREYWRPDMKAV</sequence>
<evidence type="ECO:0000256" key="1">
    <source>
        <dbReference type="SAM" id="MobiDB-lite"/>
    </source>
</evidence>
<comment type="caution">
    <text evidence="2">The sequence shown here is derived from an EMBL/GenBank/DDBJ whole genome shotgun (WGS) entry which is preliminary data.</text>
</comment>
<name>A0A9P7SZ47_9HYPO</name>
<evidence type="ECO:0000313" key="2">
    <source>
        <dbReference type="EMBL" id="KAG6013241.1"/>
    </source>
</evidence>
<keyword evidence="3" id="KW-1185">Reference proteome</keyword>
<dbReference type="AlphaFoldDB" id="A0A9P7SZ47"/>
<organism evidence="2 3">
    <name type="scientific">Claviceps pusilla</name>
    <dbReference type="NCBI Taxonomy" id="123648"/>
    <lineage>
        <taxon>Eukaryota</taxon>
        <taxon>Fungi</taxon>
        <taxon>Dikarya</taxon>
        <taxon>Ascomycota</taxon>
        <taxon>Pezizomycotina</taxon>
        <taxon>Sordariomycetes</taxon>
        <taxon>Hypocreomycetidae</taxon>
        <taxon>Hypocreales</taxon>
        <taxon>Clavicipitaceae</taxon>
        <taxon>Claviceps</taxon>
    </lineage>
</organism>
<reference evidence="2" key="1">
    <citation type="journal article" date="2020" name="bioRxiv">
        <title>Whole genome comparisons of ergot fungi reveals the divergence and evolution of species within the genus Claviceps are the result of varying mechanisms driving genome evolution and host range expansion.</title>
        <authorList>
            <person name="Wyka S.A."/>
            <person name="Mondo S.J."/>
            <person name="Liu M."/>
            <person name="Dettman J."/>
            <person name="Nalam V."/>
            <person name="Broders K.D."/>
        </authorList>
    </citation>
    <scope>NUCLEOTIDE SEQUENCE</scope>
    <source>
        <strain evidence="2">CCC 602</strain>
    </source>
</reference>
<dbReference type="Proteomes" id="UP000748025">
    <property type="component" value="Unassembled WGS sequence"/>
</dbReference>
<evidence type="ECO:0000313" key="3">
    <source>
        <dbReference type="Proteomes" id="UP000748025"/>
    </source>
</evidence>
<accession>A0A9P7SZ47</accession>
<proteinExistence type="predicted"/>